<dbReference type="OrthoDB" id="4879245at2"/>
<gene>
    <name evidence="2" type="ORF">FCK90_00610</name>
</gene>
<dbReference type="RefSeq" id="WP_158032374.1">
    <property type="nucleotide sequence ID" value="NZ_ML708610.1"/>
</dbReference>
<dbReference type="Proteomes" id="UP000325957">
    <property type="component" value="Unassembled WGS sequence"/>
</dbReference>
<evidence type="ECO:0000256" key="1">
    <source>
        <dbReference type="SAM" id="MobiDB-lite"/>
    </source>
</evidence>
<dbReference type="SUPFAM" id="SSF69572">
    <property type="entry name" value="Activating enzymes of the ubiquitin-like proteins"/>
    <property type="match status" value="1"/>
</dbReference>
<feature type="region of interest" description="Disordered" evidence="1">
    <location>
        <begin position="1"/>
        <end position="23"/>
    </location>
</feature>
<evidence type="ECO:0008006" key="4">
    <source>
        <dbReference type="Google" id="ProtNLM"/>
    </source>
</evidence>
<evidence type="ECO:0000313" key="2">
    <source>
        <dbReference type="EMBL" id="KAA9395566.1"/>
    </source>
</evidence>
<sequence>MSTSAIPAAPTARDPVLRAPSPTGARLSQRVPVAQLRVMFLGFTPVSAAAAVMLAGCGARGFVVVDPQPVTWDDARAGAYDVPDVGLARELVIRQRIRAANPAAAPIGDPAGHPSRGLRGTLVVRSRDFTHRDGDGLDPRLEAASAHLSEDHRVIDVATPAGHAPGTTVLWPPRPWHARACGQCLARAAGISGPEPARAPRHDVWPAHTAMAASVLVQQIVAVAGGSADDLEDRVTVIRPGAPLSAVGRLPTTPAGCALCAASWSPGGRGTGAVSGTGTATGGGT</sequence>
<keyword evidence="3" id="KW-1185">Reference proteome</keyword>
<name>A0A5J5L399_9MICC</name>
<dbReference type="GO" id="GO:0008641">
    <property type="term" value="F:ubiquitin-like modifier activating enzyme activity"/>
    <property type="evidence" value="ECO:0007669"/>
    <property type="project" value="InterPro"/>
</dbReference>
<protein>
    <recommendedName>
        <fullName evidence="4">Thiamine biosynthesis protein ThiF</fullName>
    </recommendedName>
</protein>
<proteinExistence type="predicted"/>
<dbReference type="Gene3D" id="3.40.50.720">
    <property type="entry name" value="NAD(P)-binding Rossmann-like Domain"/>
    <property type="match status" value="1"/>
</dbReference>
<reference evidence="2 3" key="1">
    <citation type="submission" date="2019-05" db="EMBL/GenBank/DDBJ databases">
        <title>Kocuria coralli sp. nov., a novel actinobacterium isolated from coral reef seawater.</title>
        <authorList>
            <person name="Li J."/>
        </authorList>
    </citation>
    <scope>NUCLEOTIDE SEQUENCE [LARGE SCALE GENOMIC DNA]</scope>
    <source>
        <strain evidence="2 3">SCSIO 13007</strain>
    </source>
</reference>
<dbReference type="InterPro" id="IPR035985">
    <property type="entry name" value="Ubiquitin-activating_enz"/>
</dbReference>
<dbReference type="AlphaFoldDB" id="A0A5J5L399"/>
<organism evidence="2 3">
    <name type="scientific">Kocuria coralli</name>
    <dbReference type="NCBI Taxonomy" id="1461025"/>
    <lineage>
        <taxon>Bacteria</taxon>
        <taxon>Bacillati</taxon>
        <taxon>Actinomycetota</taxon>
        <taxon>Actinomycetes</taxon>
        <taxon>Micrococcales</taxon>
        <taxon>Micrococcaceae</taxon>
        <taxon>Kocuria</taxon>
    </lineage>
</organism>
<accession>A0A5J5L399</accession>
<comment type="caution">
    <text evidence="2">The sequence shown here is derived from an EMBL/GenBank/DDBJ whole genome shotgun (WGS) entry which is preliminary data.</text>
</comment>
<evidence type="ECO:0000313" key="3">
    <source>
        <dbReference type="Proteomes" id="UP000325957"/>
    </source>
</evidence>
<dbReference type="EMBL" id="SZWF01000001">
    <property type="protein sequence ID" value="KAA9395566.1"/>
    <property type="molecule type" value="Genomic_DNA"/>
</dbReference>